<evidence type="ECO:0000313" key="1">
    <source>
        <dbReference type="EMBL" id="KAJ8715442.1"/>
    </source>
</evidence>
<sequence length="212" mass="25746">MYAIHAPNQDGKEKENKQLMGFDGRANAEREPPTYRLWNLQSWKPQGTPYNITYIDRAENLIRLPAMSKYDEKKIKKKMYKKSPKRTIQKIIKKNSRSKIKKMYVVKMTSSPTMMPKNDMDEDDYPLRNMEMTTRPNQQKKIKKYNAKQIKIPRYPMSYKQMQTRKNYYKRPKREDRDIFIFKDLDSMQFLKMKKDDDDDYNVVDAHVKKYW</sequence>
<dbReference type="EMBL" id="JARGEI010000018">
    <property type="protein sequence ID" value="KAJ8715442.1"/>
    <property type="molecule type" value="Genomic_DNA"/>
</dbReference>
<organism evidence="1 2">
    <name type="scientific">Mythimna separata</name>
    <name type="common">Oriental armyworm</name>
    <name type="synonym">Pseudaletia separata</name>
    <dbReference type="NCBI Taxonomy" id="271217"/>
    <lineage>
        <taxon>Eukaryota</taxon>
        <taxon>Metazoa</taxon>
        <taxon>Ecdysozoa</taxon>
        <taxon>Arthropoda</taxon>
        <taxon>Hexapoda</taxon>
        <taxon>Insecta</taxon>
        <taxon>Pterygota</taxon>
        <taxon>Neoptera</taxon>
        <taxon>Endopterygota</taxon>
        <taxon>Lepidoptera</taxon>
        <taxon>Glossata</taxon>
        <taxon>Ditrysia</taxon>
        <taxon>Noctuoidea</taxon>
        <taxon>Noctuidae</taxon>
        <taxon>Noctuinae</taxon>
        <taxon>Hadenini</taxon>
        <taxon>Mythimna</taxon>
    </lineage>
</organism>
<accession>A0AAD8DQ38</accession>
<protein>
    <submittedName>
        <fullName evidence="1">Uncharacterized protein</fullName>
    </submittedName>
</protein>
<keyword evidence="2" id="KW-1185">Reference proteome</keyword>
<proteinExistence type="predicted"/>
<evidence type="ECO:0000313" key="2">
    <source>
        <dbReference type="Proteomes" id="UP001231518"/>
    </source>
</evidence>
<comment type="caution">
    <text evidence="1">The sequence shown here is derived from an EMBL/GenBank/DDBJ whole genome shotgun (WGS) entry which is preliminary data.</text>
</comment>
<name>A0AAD8DQ38_MYTSE</name>
<dbReference type="Proteomes" id="UP001231518">
    <property type="component" value="Chromosome 24"/>
</dbReference>
<dbReference type="AlphaFoldDB" id="A0AAD8DQ38"/>
<reference evidence="1" key="1">
    <citation type="submission" date="2023-03" db="EMBL/GenBank/DDBJ databases">
        <title>Chromosome-level genomes of two armyworms, Mythimna separata and Mythimna loreyi, provide insights into the biosynthesis and reception of sex pheromones.</title>
        <authorList>
            <person name="Zhao H."/>
        </authorList>
    </citation>
    <scope>NUCLEOTIDE SEQUENCE</scope>
    <source>
        <strain evidence="1">BeijingLab</strain>
        <tissue evidence="1">Pupa</tissue>
    </source>
</reference>
<gene>
    <name evidence="1" type="ORF">PYW07_009924</name>
</gene>